<reference evidence="2 3" key="1">
    <citation type="submission" date="2022-05" db="EMBL/GenBank/DDBJ databases">
        <authorList>
            <consortium name="Genoscope - CEA"/>
            <person name="William W."/>
        </authorList>
    </citation>
    <scope>NUCLEOTIDE SEQUENCE [LARGE SCALE GENOMIC DNA]</scope>
</reference>
<evidence type="ECO:0000313" key="2">
    <source>
        <dbReference type="EMBL" id="CAH3043066.1"/>
    </source>
</evidence>
<dbReference type="PANTHER" id="PTHR21301">
    <property type="entry name" value="REVERSE TRANSCRIPTASE"/>
    <property type="match status" value="1"/>
</dbReference>
<organism evidence="2 3">
    <name type="scientific">Porites evermanni</name>
    <dbReference type="NCBI Taxonomy" id="104178"/>
    <lineage>
        <taxon>Eukaryota</taxon>
        <taxon>Metazoa</taxon>
        <taxon>Cnidaria</taxon>
        <taxon>Anthozoa</taxon>
        <taxon>Hexacorallia</taxon>
        <taxon>Scleractinia</taxon>
        <taxon>Fungiina</taxon>
        <taxon>Poritidae</taxon>
        <taxon>Porites</taxon>
    </lineage>
</organism>
<protein>
    <recommendedName>
        <fullName evidence="1">Reverse transcriptase domain-containing protein</fullName>
    </recommendedName>
</protein>
<dbReference type="PROSITE" id="PS00028">
    <property type="entry name" value="ZINC_FINGER_C2H2_1"/>
    <property type="match status" value="1"/>
</dbReference>
<gene>
    <name evidence="2" type="ORF">PEVE_00040570</name>
</gene>
<dbReference type="Pfam" id="PF26215">
    <property type="entry name" value="HTH_animal"/>
    <property type="match status" value="1"/>
</dbReference>
<evidence type="ECO:0000313" key="3">
    <source>
        <dbReference type="Proteomes" id="UP001159427"/>
    </source>
</evidence>
<dbReference type="Proteomes" id="UP001159427">
    <property type="component" value="Unassembled WGS sequence"/>
</dbReference>
<dbReference type="EMBL" id="CALNXI010000743">
    <property type="protein sequence ID" value="CAH3043066.1"/>
    <property type="molecule type" value="Genomic_DNA"/>
</dbReference>
<name>A0ABN8N4V2_9CNID</name>
<dbReference type="InterPro" id="IPR058912">
    <property type="entry name" value="HTH_animal"/>
</dbReference>
<dbReference type="InterPro" id="IPR013087">
    <property type="entry name" value="Znf_C2H2_type"/>
</dbReference>
<comment type="caution">
    <text evidence="2">The sequence shown here is derived from an EMBL/GenBank/DDBJ whole genome shotgun (WGS) entry which is preliminary data.</text>
</comment>
<evidence type="ECO:0000259" key="1">
    <source>
        <dbReference type="PROSITE" id="PS50878"/>
    </source>
</evidence>
<keyword evidence="3" id="KW-1185">Reference proteome</keyword>
<dbReference type="PANTHER" id="PTHR21301:SF10">
    <property type="entry name" value="REVERSE TRANSCRIPTASE DOMAIN-CONTAINING PROTEIN"/>
    <property type="match status" value="1"/>
</dbReference>
<dbReference type="PROSITE" id="PS50878">
    <property type="entry name" value="RT_POL"/>
    <property type="match status" value="1"/>
</dbReference>
<feature type="domain" description="Reverse transcriptase" evidence="1">
    <location>
        <begin position="1"/>
        <end position="93"/>
    </location>
</feature>
<sequence>MGSPLGPLMANVFMCHLEEKLTRDGMVPSLYKRYVDDTLARMPSTDAAADFLTTLNGLHPSLKFTMELPADTRKWNKLETRVYRKPTNTGLFLHFHSHVDKRYKVGLLKTMLHLAHALLSTTEAFNEECAKLSSIFCRLDYPIGLMNFTVNMFIQNITTKSEKKIDHGNTIRIVLSFKDQITANAVRRQLRDLSKKIAVTLQPIFVSKKLEQDLKPKEIKPCIVSQQYVVYKFACDLCDADYAVYTARHLHQRIAEHKYSAIGRGRPSSL</sequence>
<accession>A0ABN8N4V2</accession>
<proteinExistence type="predicted"/>
<dbReference type="InterPro" id="IPR000477">
    <property type="entry name" value="RT_dom"/>
</dbReference>